<evidence type="ECO:0000313" key="3">
    <source>
        <dbReference type="Proteomes" id="UP000001514"/>
    </source>
</evidence>
<dbReference type="Gene3D" id="3.60.20.10">
    <property type="entry name" value="Glutamine Phosphoribosylpyrophosphate, subunit 1, domain 1"/>
    <property type="match status" value="1"/>
</dbReference>
<dbReference type="InterPro" id="IPR024286">
    <property type="entry name" value="DUF3700"/>
</dbReference>
<dbReference type="SUPFAM" id="SSF56235">
    <property type="entry name" value="N-terminal nucleophile aminohydrolases (Ntn hydrolases)"/>
    <property type="match status" value="1"/>
</dbReference>
<dbReference type="PANTHER" id="PTHR45952">
    <property type="entry name" value="ALUMINUM INDUCED PROTEIN WITH YGL AND LRDR MOTIFS"/>
    <property type="match status" value="1"/>
</dbReference>
<evidence type="ECO:0000313" key="2">
    <source>
        <dbReference type="EMBL" id="EFJ35676.1"/>
    </source>
</evidence>
<dbReference type="InterPro" id="IPR029055">
    <property type="entry name" value="Ntn_hydrolases_N"/>
</dbReference>
<dbReference type="OrthoDB" id="2019121at2759"/>
<dbReference type="HOGENOM" id="CLU_080277_0_0_1"/>
<dbReference type="InParanoid" id="D8QWQ7"/>
<reference evidence="2 3" key="1">
    <citation type="journal article" date="2011" name="Science">
        <title>The Selaginella genome identifies genetic changes associated with the evolution of vascular plants.</title>
        <authorList>
            <person name="Banks J.A."/>
            <person name="Nishiyama T."/>
            <person name="Hasebe M."/>
            <person name="Bowman J.L."/>
            <person name="Gribskov M."/>
            <person name="dePamphilis C."/>
            <person name="Albert V.A."/>
            <person name="Aono N."/>
            <person name="Aoyama T."/>
            <person name="Ambrose B.A."/>
            <person name="Ashton N.W."/>
            <person name="Axtell M.J."/>
            <person name="Barker E."/>
            <person name="Barker M.S."/>
            <person name="Bennetzen J.L."/>
            <person name="Bonawitz N.D."/>
            <person name="Chapple C."/>
            <person name="Cheng C."/>
            <person name="Correa L.G."/>
            <person name="Dacre M."/>
            <person name="DeBarry J."/>
            <person name="Dreyer I."/>
            <person name="Elias M."/>
            <person name="Engstrom E.M."/>
            <person name="Estelle M."/>
            <person name="Feng L."/>
            <person name="Finet C."/>
            <person name="Floyd S.K."/>
            <person name="Frommer W.B."/>
            <person name="Fujita T."/>
            <person name="Gramzow L."/>
            <person name="Gutensohn M."/>
            <person name="Harholt J."/>
            <person name="Hattori M."/>
            <person name="Heyl A."/>
            <person name="Hirai T."/>
            <person name="Hiwatashi Y."/>
            <person name="Ishikawa M."/>
            <person name="Iwata M."/>
            <person name="Karol K.G."/>
            <person name="Koehler B."/>
            <person name="Kolukisaoglu U."/>
            <person name="Kubo M."/>
            <person name="Kurata T."/>
            <person name="Lalonde S."/>
            <person name="Li K."/>
            <person name="Li Y."/>
            <person name="Litt A."/>
            <person name="Lyons E."/>
            <person name="Manning G."/>
            <person name="Maruyama T."/>
            <person name="Michael T.P."/>
            <person name="Mikami K."/>
            <person name="Miyazaki S."/>
            <person name="Morinaga S."/>
            <person name="Murata T."/>
            <person name="Mueller-Roeber B."/>
            <person name="Nelson D.R."/>
            <person name="Obara M."/>
            <person name="Oguri Y."/>
            <person name="Olmstead R.G."/>
            <person name="Onodera N."/>
            <person name="Petersen B.L."/>
            <person name="Pils B."/>
            <person name="Prigge M."/>
            <person name="Rensing S.A."/>
            <person name="Riano-Pachon D.M."/>
            <person name="Roberts A.W."/>
            <person name="Sato Y."/>
            <person name="Scheller H.V."/>
            <person name="Schulz B."/>
            <person name="Schulz C."/>
            <person name="Shakirov E.V."/>
            <person name="Shibagaki N."/>
            <person name="Shinohara N."/>
            <person name="Shippen D.E."/>
            <person name="Soerensen I."/>
            <person name="Sotooka R."/>
            <person name="Sugimoto N."/>
            <person name="Sugita M."/>
            <person name="Sumikawa N."/>
            <person name="Tanurdzic M."/>
            <person name="Theissen G."/>
            <person name="Ulvskov P."/>
            <person name="Wakazuki S."/>
            <person name="Weng J.K."/>
            <person name="Willats W.W."/>
            <person name="Wipf D."/>
            <person name="Wolf P.G."/>
            <person name="Yang L."/>
            <person name="Zimmer A.D."/>
            <person name="Zhu Q."/>
            <person name="Mitros T."/>
            <person name="Hellsten U."/>
            <person name="Loque D."/>
            <person name="Otillar R."/>
            <person name="Salamov A."/>
            <person name="Schmutz J."/>
            <person name="Shapiro H."/>
            <person name="Lindquist E."/>
            <person name="Lucas S."/>
            <person name="Rokhsar D."/>
            <person name="Grigoriev I.V."/>
        </authorList>
    </citation>
    <scope>NUCLEOTIDE SEQUENCE [LARGE SCALE GENOMIC DNA]</scope>
</reference>
<feature type="domain" description="DUF3700" evidence="1">
    <location>
        <begin position="2"/>
        <end position="224"/>
    </location>
</feature>
<evidence type="ECO:0000259" key="1">
    <source>
        <dbReference type="SMART" id="SM01172"/>
    </source>
</evidence>
<proteinExistence type="predicted"/>
<dbReference type="STRING" id="88036.D8QWQ7"/>
<dbReference type="OMA" id="ADWSAQY"/>
<dbReference type="eggNOG" id="ENOG502QT9K">
    <property type="taxonomic scope" value="Eukaryota"/>
</dbReference>
<dbReference type="InterPro" id="IPR044828">
    <property type="entry name" value="TSJT1-like"/>
</dbReference>
<dbReference type="Gramene" id="EFJ35676">
    <property type="protein sequence ID" value="EFJ35676"/>
    <property type="gene ID" value="SELMODRAFT_270383"/>
</dbReference>
<dbReference type="EMBL" id="GL377568">
    <property type="protein sequence ID" value="EFJ35676.1"/>
    <property type="molecule type" value="Genomic_DNA"/>
</dbReference>
<protein>
    <recommendedName>
        <fullName evidence="1">DUF3700 domain-containing protein</fullName>
    </recommendedName>
</protein>
<sequence>MLAVFHKSVAEAPQELNPKDSSNGSSAVELAEGFVRAFPQAVQIQADKNCKMIYSHSQQALLRPRSFAAVDNIFCLFEGMLENLPTLRQAYGLPKSISEVLFVIEAYRALRDREPYPAHQVVRDLRGQFAFVLYDREARGVFTASDSHGKVPFFWGTAADGSLCFSDNATLLKEGCGQSFAPFPQGCFFASVVGLNSYEHPLNEMKPMPRVDSKGQICGATFKVDQLAKKYSPRGSSSFGKGTSWAASTINV</sequence>
<dbReference type="Pfam" id="PF12481">
    <property type="entry name" value="DUF3700"/>
    <property type="match status" value="1"/>
</dbReference>
<accession>D8QWQ7</accession>
<dbReference type="AlphaFoldDB" id="D8QWQ7"/>
<dbReference type="FunCoup" id="D8QWQ7">
    <property type="interactions" value="461"/>
</dbReference>
<gene>
    <name evidence="2" type="ORF">SELMODRAFT_270383</name>
</gene>
<dbReference type="Proteomes" id="UP000001514">
    <property type="component" value="Unassembled WGS sequence"/>
</dbReference>
<dbReference type="KEGG" id="smo:SELMODRAFT_270383"/>
<dbReference type="PANTHER" id="PTHR45952:SF4">
    <property type="entry name" value="ALUMINUM INDUCED PROTEIN WITH YGL AND LRDR MOTIFS"/>
    <property type="match status" value="1"/>
</dbReference>
<organism evidence="3">
    <name type="scientific">Selaginella moellendorffii</name>
    <name type="common">Spikemoss</name>
    <dbReference type="NCBI Taxonomy" id="88036"/>
    <lineage>
        <taxon>Eukaryota</taxon>
        <taxon>Viridiplantae</taxon>
        <taxon>Streptophyta</taxon>
        <taxon>Embryophyta</taxon>
        <taxon>Tracheophyta</taxon>
        <taxon>Lycopodiopsida</taxon>
        <taxon>Selaginellales</taxon>
        <taxon>Selaginellaceae</taxon>
        <taxon>Selaginella</taxon>
    </lineage>
</organism>
<keyword evidence="3" id="KW-1185">Reference proteome</keyword>
<name>D8QWQ7_SELML</name>
<dbReference type="SMART" id="SM01172">
    <property type="entry name" value="DUF3700"/>
    <property type="match status" value="1"/>
</dbReference>